<dbReference type="Gene3D" id="1.20.120.1220">
    <property type="match status" value="1"/>
</dbReference>
<protein>
    <submittedName>
        <fullName evidence="3">Peptidase A24A prepilin type IV</fullName>
    </submittedName>
</protein>
<dbReference type="OrthoDB" id="5508079at2"/>
<dbReference type="Pfam" id="PF01478">
    <property type="entry name" value="Peptidase_A24"/>
    <property type="match status" value="1"/>
</dbReference>
<keyword evidence="1" id="KW-1133">Transmembrane helix</keyword>
<gene>
    <name evidence="3" type="ORF">Cpap_0027</name>
</gene>
<dbReference type="GO" id="GO:0004190">
    <property type="term" value="F:aspartic-type endopeptidase activity"/>
    <property type="evidence" value="ECO:0007669"/>
    <property type="project" value="InterPro"/>
</dbReference>
<name>F1TIU2_9FIRM</name>
<dbReference type="RefSeq" id="WP_004622648.1">
    <property type="nucleotide sequence ID" value="NZ_ACXX02000023.1"/>
</dbReference>
<feature type="transmembrane region" description="Helical" evidence="1">
    <location>
        <begin position="85"/>
        <end position="113"/>
    </location>
</feature>
<reference evidence="3" key="2">
    <citation type="submission" date="2011-01" db="EMBL/GenBank/DDBJ databases">
        <title>The Non-contiguous Finished genome of Clostridium papyrosolvens.</title>
        <authorList>
            <person name="Lucas S."/>
            <person name="Copeland A."/>
            <person name="Lapidus A."/>
            <person name="Cheng J.-F."/>
            <person name="Goodwin L."/>
            <person name="Pitluck S."/>
            <person name="Misra M."/>
            <person name="Chertkov O."/>
            <person name="Detter J.C."/>
            <person name="Han C."/>
            <person name="Tapia R."/>
            <person name="Land M."/>
            <person name="Hauser L."/>
            <person name="Kyrpides N."/>
            <person name="Ivanova N."/>
            <person name="Pagani I."/>
            <person name="Mouttaki H."/>
            <person name="He Z."/>
            <person name="Zhou J."/>
            <person name="Hemme C.L."/>
            <person name="Woyke T."/>
        </authorList>
    </citation>
    <scope>NUCLEOTIDE SEQUENCE [LARGE SCALE GENOMIC DNA]</scope>
    <source>
        <strain evidence="3">DSM 2782</strain>
    </source>
</reference>
<keyword evidence="1" id="KW-0812">Transmembrane</keyword>
<dbReference type="AlphaFoldDB" id="F1TIU2"/>
<evidence type="ECO:0000313" key="4">
    <source>
        <dbReference type="Proteomes" id="UP000003860"/>
    </source>
</evidence>
<reference evidence="3" key="1">
    <citation type="submission" date="2009-07" db="EMBL/GenBank/DDBJ databases">
        <authorList>
            <consortium name="US DOE Joint Genome Institute (JGI-PGF)"/>
            <person name="Lucas S."/>
            <person name="Copeland A."/>
            <person name="Lapidus A."/>
            <person name="Glavina del Rio T."/>
            <person name="Tice H."/>
            <person name="Bruce D."/>
            <person name="Goodwin L."/>
            <person name="Pitluck S."/>
            <person name="Larimer F."/>
            <person name="Land M.L."/>
            <person name="Mouttaki H."/>
            <person name="He Z."/>
            <person name="Zhou J."/>
            <person name="Hemme C.L."/>
        </authorList>
    </citation>
    <scope>NUCLEOTIDE SEQUENCE</scope>
    <source>
        <strain evidence="3">DSM 2782</strain>
    </source>
</reference>
<evidence type="ECO:0000313" key="3">
    <source>
        <dbReference type="EMBL" id="EGD45671.1"/>
    </source>
</evidence>
<feature type="transmembrane region" description="Helical" evidence="1">
    <location>
        <begin position="27"/>
        <end position="49"/>
    </location>
</feature>
<dbReference type="eggNOG" id="COG1989">
    <property type="taxonomic scope" value="Bacteria"/>
</dbReference>
<evidence type="ECO:0000259" key="2">
    <source>
        <dbReference type="Pfam" id="PF01478"/>
    </source>
</evidence>
<dbReference type="Proteomes" id="UP000003860">
    <property type="component" value="Unassembled WGS sequence"/>
</dbReference>
<dbReference type="InterPro" id="IPR000045">
    <property type="entry name" value="Prepilin_IV_endopep_pep"/>
</dbReference>
<dbReference type="STRING" id="588581.Cpap_0027"/>
<dbReference type="EMBL" id="ACXX02000023">
    <property type="protein sequence ID" value="EGD45671.1"/>
    <property type="molecule type" value="Genomic_DNA"/>
</dbReference>
<accession>F1TIU2</accession>
<keyword evidence="1" id="KW-0472">Membrane</keyword>
<comment type="caution">
    <text evidence="3">The sequence shown here is derived from an EMBL/GenBank/DDBJ whole genome shotgun (WGS) entry which is preliminary data.</text>
</comment>
<keyword evidence="4" id="KW-1185">Reference proteome</keyword>
<proteinExistence type="predicted"/>
<evidence type="ECO:0000256" key="1">
    <source>
        <dbReference type="SAM" id="Phobius"/>
    </source>
</evidence>
<dbReference type="GO" id="GO:0016020">
    <property type="term" value="C:membrane"/>
    <property type="evidence" value="ECO:0007669"/>
    <property type="project" value="InterPro"/>
</dbReference>
<feature type="domain" description="Prepilin type IV endopeptidase peptidase" evidence="2">
    <location>
        <begin position="5"/>
        <end position="108"/>
    </location>
</feature>
<sequence length="167" mass="18243">MIKYIILFIVLLFSVLSDIRTSKIRNIYTVSAIIAGIGINTYFSGIYGFKESIKGSIVPVLILGVFFCARLIGAGDIKLYSSVGAVLGIDFVIMAAAYSFLVCGLYSLAILCIKRRVLSTLVPFFSEIKICFITQSLSVFENKTTRTVVRMSPAIAAGCIFQIVLTL</sequence>
<organism evidence="3 4">
    <name type="scientific">Ruminiclostridium papyrosolvens DSM 2782</name>
    <dbReference type="NCBI Taxonomy" id="588581"/>
    <lineage>
        <taxon>Bacteria</taxon>
        <taxon>Bacillati</taxon>
        <taxon>Bacillota</taxon>
        <taxon>Clostridia</taxon>
        <taxon>Eubacteriales</taxon>
        <taxon>Oscillospiraceae</taxon>
        <taxon>Ruminiclostridium</taxon>
    </lineage>
</organism>
<feature type="transmembrane region" description="Helical" evidence="1">
    <location>
        <begin position="56"/>
        <end position="73"/>
    </location>
</feature>